<reference evidence="1" key="2">
    <citation type="submission" date="2015-02" db="UniProtKB">
        <authorList>
            <consortium name="EnsemblMetazoa"/>
        </authorList>
    </citation>
    <scope>IDENTIFICATION</scope>
</reference>
<dbReference type="Proteomes" id="UP000014500">
    <property type="component" value="Unassembled WGS sequence"/>
</dbReference>
<reference evidence="2" key="1">
    <citation type="submission" date="2011-05" db="EMBL/GenBank/DDBJ databases">
        <authorList>
            <person name="Richards S.R."/>
            <person name="Qu J."/>
            <person name="Jiang H."/>
            <person name="Jhangiani S.N."/>
            <person name="Agravi P."/>
            <person name="Goodspeed R."/>
            <person name="Gross S."/>
            <person name="Mandapat C."/>
            <person name="Jackson L."/>
            <person name="Mathew T."/>
            <person name="Pu L."/>
            <person name="Thornton R."/>
            <person name="Saada N."/>
            <person name="Wilczek-Boney K.B."/>
            <person name="Lee S."/>
            <person name="Kovar C."/>
            <person name="Wu Y."/>
            <person name="Scherer S.E."/>
            <person name="Worley K.C."/>
            <person name="Muzny D.M."/>
            <person name="Gibbs R."/>
        </authorList>
    </citation>
    <scope>NUCLEOTIDE SEQUENCE</scope>
    <source>
        <strain evidence="2">Brora</strain>
    </source>
</reference>
<keyword evidence="2" id="KW-1185">Reference proteome</keyword>
<evidence type="ECO:0000313" key="2">
    <source>
        <dbReference type="Proteomes" id="UP000014500"/>
    </source>
</evidence>
<dbReference type="EnsemblMetazoa" id="SMAR007305-RA">
    <property type="protein sequence ID" value="SMAR007305-PA"/>
    <property type="gene ID" value="SMAR007305"/>
</dbReference>
<sequence length="38" mass="4384">MQSINFHLLLRTFSFLAFMLHHLQLAVMTPQTKLAVAN</sequence>
<organism evidence="1 2">
    <name type="scientific">Strigamia maritima</name>
    <name type="common">European centipede</name>
    <name type="synonym">Geophilus maritimus</name>
    <dbReference type="NCBI Taxonomy" id="126957"/>
    <lineage>
        <taxon>Eukaryota</taxon>
        <taxon>Metazoa</taxon>
        <taxon>Ecdysozoa</taxon>
        <taxon>Arthropoda</taxon>
        <taxon>Myriapoda</taxon>
        <taxon>Chilopoda</taxon>
        <taxon>Pleurostigmophora</taxon>
        <taxon>Geophilomorpha</taxon>
        <taxon>Linotaeniidae</taxon>
        <taxon>Strigamia</taxon>
    </lineage>
</organism>
<dbReference type="HOGENOM" id="CLU_3336153_0_0_1"/>
<accession>T1J188</accession>
<evidence type="ECO:0000313" key="1">
    <source>
        <dbReference type="EnsemblMetazoa" id="SMAR007305-PA"/>
    </source>
</evidence>
<name>T1J188_STRMM</name>
<dbReference type="EMBL" id="JH431781">
    <property type="status" value="NOT_ANNOTATED_CDS"/>
    <property type="molecule type" value="Genomic_DNA"/>
</dbReference>
<dbReference type="AlphaFoldDB" id="T1J188"/>
<proteinExistence type="predicted"/>
<protein>
    <submittedName>
        <fullName evidence="1">Uncharacterized protein</fullName>
    </submittedName>
</protein>